<feature type="chain" id="PRO_5030159352" description="Cysteine rich repeat-containing protein" evidence="1">
    <location>
        <begin position="34"/>
        <end position="113"/>
    </location>
</feature>
<accession>A0A6P1ZDR0</accession>
<organism evidence="3 4">
    <name type="scientific">Oceanidesulfovibrio marinus</name>
    <dbReference type="NCBI Taxonomy" id="370038"/>
    <lineage>
        <taxon>Bacteria</taxon>
        <taxon>Pseudomonadati</taxon>
        <taxon>Thermodesulfobacteriota</taxon>
        <taxon>Desulfovibrionia</taxon>
        <taxon>Desulfovibrionales</taxon>
        <taxon>Desulfovibrionaceae</taxon>
        <taxon>Oceanidesulfovibrio</taxon>
    </lineage>
</organism>
<keyword evidence="1" id="KW-0732">Signal</keyword>
<dbReference type="RefSeq" id="WP_144306735.1">
    <property type="nucleotide sequence ID" value="NZ_CP039543.1"/>
</dbReference>
<evidence type="ECO:0000313" key="5">
    <source>
        <dbReference type="Proteomes" id="UP000503251"/>
    </source>
</evidence>
<protein>
    <recommendedName>
        <fullName evidence="6">Cysteine rich repeat-containing protein</fullName>
    </recommendedName>
</protein>
<evidence type="ECO:0000313" key="3">
    <source>
        <dbReference type="EMBL" id="TVM31777.1"/>
    </source>
</evidence>
<proteinExistence type="predicted"/>
<dbReference type="Proteomes" id="UP000434052">
    <property type="component" value="Unassembled WGS sequence"/>
</dbReference>
<evidence type="ECO:0008006" key="6">
    <source>
        <dbReference type="Google" id="ProtNLM"/>
    </source>
</evidence>
<dbReference type="EMBL" id="CP039543">
    <property type="protein sequence ID" value="QJT11040.1"/>
    <property type="molecule type" value="Genomic_DNA"/>
</dbReference>
<sequence length="113" mass="12690">MLAIRRSRNSGARALVLAAAFSAMLLCPSIAGAYTNDVNQCIDNYTFTEQPRLARNALSTACLCSYDPGLTRCSQWTKKRIQCVTKYMPKALDNNDARRINTYCKRKAGLRYN</sequence>
<evidence type="ECO:0000313" key="4">
    <source>
        <dbReference type="Proteomes" id="UP000434052"/>
    </source>
</evidence>
<dbReference type="AlphaFoldDB" id="A0A6P1ZDR0"/>
<evidence type="ECO:0000313" key="2">
    <source>
        <dbReference type="EMBL" id="QJT11040.1"/>
    </source>
</evidence>
<feature type="signal peptide" evidence="1">
    <location>
        <begin position="1"/>
        <end position="33"/>
    </location>
</feature>
<name>A0A6P1ZDR0_9BACT</name>
<dbReference type="OrthoDB" id="9890955at2"/>
<evidence type="ECO:0000256" key="1">
    <source>
        <dbReference type="SAM" id="SignalP"/>
    </source>
</evidence>
<reference evidence="2 5" key="2">
    <citation type="submission" date="2019-04" db="EMBL/GenBank/DDBJ databases">
        <title>Isolation and culture of sulfate reducing bacteria from the cold seep of the South China Sea.</title>
        <authorList>
            <person name="Sun C."/>
            <person name="Liu R."/>
        </authorList>
    </citation>
    <scope>NUCLEOTIDE SEQUENCE [LARGE SCALE GENOMIC DNA]</scope>
    <source>
        <strain evidence="2 5">CS1</strain>
    </source>
</reference>
<dbReference type="EMBL" id="QMIF01000014">
    <property type="protein sequence ID" value="TVM31777.1"/>
    <property type="molecule type" value="Genomic_DNA"/>
</dbReference>
<keyword evidence="5" id="KW-1185">Reference proteome</keyword>
<reference evidence="3 4" key="1">
    <citation type="submission" date="2018-06" db="EMBL/GenBank/DDBJ databases">
        <title>Complete genome of Desulfovibrio marinus P48SEP.</title>
        <authorList>
            <person name="Crispim J.S."/>
            <person name="Vidigal P.M.P."/>
            <person name="Silva L.C.F."/>
            <person name="Araujo L.C."/>
            <person name="Laguardia C.N."/>
            <person name="Dias R.S."/>
            <person name="Sousa M.P."/>
            <person name="Paula S.O."/>
            <person name="Silva C."/>
        </authorList>
    </citation>
    <scope>NUCLEOTIDE SEQUENCE [LARGE SCALE GENOMIC DNA]</scope>
    <source>
        <strain evidence="3 4">P48SEP</strain>
    </source>
</reference>
<gene>
    <name evidence="3" type="ORF">DQK91_17755</name>
    <name evidence="2" type="ORF">E8L03_19915</name>
</gene>
<dbReference type="Proteomes" id="UP000503251">
    <property type="component" value="Chromosome"/>
</dbReference>